<reference evidence="1 2" key="1">
    <citation type="journal article" date="2018" name="Mol. Plant">
        <title>The genome of Artemisia annua provides insight into the evolution of Asteraceae family and artemisinin biosynthesis.</title>
        <authorList>
            <person name="Shen Q."/>
            <person name="Zhang L."/>
            <person name="Liao Z."/>
            <person name="Wang S."/>
            <person name="Yan T."/>
            <person name="Shi P."/>
            <person name="Liu M."/>
            <person name="Fu X."/>
            <person name="Pan Q."/>
            <person name="Wang Y."/>
            <person name="Lv Z."/>
            <person name="Lu X."/>
            <person name="Zhang F."/>
            <person name="Jiang W."/>
            <person name="Ma Y."/>
            <person name="Chen M."/>
            <person name="Hao X."/>
            <person name="Li L."/>
            <person name="Tang Y."/>
            <person name="Lv G."/>
            <person name="Zhou Y."/>
            <person name="Sun X."/>
            <person name="Brodelius P.E."/>
            <person name="Rose J.K.C."/>
            <person name="Tang K."/>
        </authorList>
    </citation>
    <scope>NUCLEOTIDE SEQUENCE [LARGE SCALE GENOMIC DNA]</scope>
    <source>
        <strain evidence="2">cv. Huhao1</strain>
        <tissue evidence="1">Leaf</tissue>
    </source>
</reference>
<dbReference type="EMBL" id="PKPP01002243">
    <property type="protein sequence ID" value="PWA76626.1"/>
    <property type="molecule type" value="Genomic_DNA"/>
</dbReference>
<protein>
    <submittedName>
        <fullName evidence="1">Uncharacterized protein</fullName>
    </submittedName>
</protein>
<proteinExistence type="predicted"/>
<gene>
    <name evidence="1" type="ORF">CTI12_AA232820</name>
</gene>
<dbReference type="InterPro" id="IPR004993">
    <property type="entry name" value="GH3"/>
</dbReference>
<dbReference type="AlphaFoldDB" id="A0A2U1NSY6"/>
<sequence length="168" mass="19307">MVKSCLWKVKSIMLDNIDKNFVDTQNSGMMGYWQDTKRIGLLLQDDRVYNRSGVNMTGTHAEAPYEDDILEYDMALSSLTAKLEDSSQRHYAREVPLRSADYGSFEGWVAVNVNPTLPPEMTTFTVLPNIRYYEFIPLTEITETTEIKLEIAFTNNFERDMIEGDLKA</sequence>
<name>A0A2U1NSY6_ARTAN</name>
<evidence type="ECO:0000313" key="1">
    <source>
        <dbReference type="EMBL" id="PWA76626.1"/>
    </source>
</evidence>
<dbReference type="Proteomes" id="UP000245207">
    <property type="component" value="Unassembled WGS sequence"/>
</dbReference>
<accession>A0A2U1NSY6</accession>
<dbReference type="GO" id="GO:0005737">
    <property type="term" value="C:cytoplasm"/>
    <property type="evidence" value="ECO:0007669"/>
    <property type="project" value="TreeGrafter"/>
</dbReference>
<evidence type="ECO:0000313" key="2">
    <source>
        <dbReference type="Proteomes" id="UP000245207"/>
    </source>
</evidence>
<dbReference type="GO" id="GO:0016881">
    <property type="term" value="F:acid-amino acid ligase activity"/>
    <property type="evidence" value="ECO:0007669"/>
    <property type="project" value="TreeGrafter"/>
</dbReference>
<comment type="caution">
    <text evidence="1">The sequence shown here is derived from an EMBL/GenBank/DDBJ whole genome shotgun (WGS) entry which is preliminary data.</text>
</comment>
<keyword evidence="2" id="KW-1185">Reference proteome</keyword>
<dbReference type="PANTHER" id="PTHR31901">
    <property type="entry name" value="GH3 DOMAIN-CONTAINING PROTEIN"/>
    <property type="match status" value="1"/>
</dbReference>
<dbReference type="STRING" id="35608.A0A2U1NSY6"/>
<organism evidence="1 2">
    <name type="scientific">Artemisia annua</name>
    <name type="common">Sweet wormwood</name>
    <dbReference type="NCBI Taxonomy" id="35608"/>
    <lineage>
        <taxon>Eukaryota</taxon>
        <taxon>Viridiplantae</taxon>
        <taxon>Streptophyta</taxon>
        <taxon>Embryophyta</taxon>
        <taxon>Tracheophyta</taxon>
        <taxon>Spermatophyta</taxon>
        <taxon>Magnoliopsida</taxon>
        <taxon>eudicotyledons</taxon>
        <taxon>Gunneridae</taxon>
        <taxon>Pentapetalae</taxon>
        <taxon>asterids</taxon>
        <taxon>campanulids</taxon>
        <taxon>Asterales</taxon>
        <taxon>Asteraceae</taxon>
        <taxon>Asteroideae</taxon>
        <taxon>Anthemideae</taxon>
        <taxon>Artemisiinae</taxon>
        <taxon>Artemisia</taxon>
    </lineage>
</organism>
<dbReference type="PANTHER" id="PTHR31901:SF5">
    <property type="entry name" value="JASMONOYL--L-AMINO ACID SYNTHETASE JAR1"/>
    <property type="match status" value="1"/>
</dbReference>
<dbReference type="OrthoDB" id="10004661at2759"/>